<proteinExistence type="predicted"/>
<name>A0A9E5JVD4_9GAMM</name>
<evidence type="ECO:0000313" key="1">
    <source>
        <dbReference type="EMBL" id="NHO65261.1"/>
    </source>
</evidence>
<dbReference type="EMBL" id="JAAONZ010000004">
    <property type="protein sequence ID" value="NHO65261.1"/>
    <property type="molecule type" value="Genomic_DNA"/>
</dbReference>
<dbReference type="RefSeq" id="WP_167183849.1">
    <property type="nucleotide sequence ID" value="NZ_JAAONZ010000004.1"/>
</dbReference>
<evidence type="ECO:0000313" key="2">
    <source>
        <dbReference type="Proteomes" id="UP000787472"/>
    </source>
</evidence>
<organism evidence="1 2">
    <name type="scientific">Pseudomaricurvus hydrocarbonicus</name>
    <dbReference type="NCBI Taxonomy" id="1470433"/>
    <lineage>
        <taxon>Bacteria</taxon>
        <taxon>Pseudomonadati</taxon>
        <taxon>Pseudomonadota</taxon>
        <taxon>Gammaproteobacteria</taxon>
        <taxon>Cellvibrionales</taxon>
        <taxon>Cellvibrionaceae</taxon>
        <taxon>Pseudomaricurvus</taxon>
    </lineage>
</organism>
<accession>A0A9E5JVD4</accession>
<protein>
    <recommendedName>
        <fullName evidence="3">Glutaredoxin</fullName>
    </recommendedName>
</protein>
<sequence length="111" mass="12572">MKITLVKKILADGSPCQKCGDVLNKLETSGQMQFIDEILVADERDADSPGMQLAKELSVIRAPFFVVEKDGQDPVVYTVYFKFVKEVLDQQTSEKEELKEIMNDNPDLDFL</sequence>
<dbReference type="Proteomes" id="UP000787472">
    <property type="component" value="Unassembled WGS sequence"/>
</dbReference>
<comment type="caution">
    <text evidence="1">The sequence shown here is derived from an EMBL/GenBank/DDBJ whole genome shotgun (WGS) entry which is preliminary data.</text>
</comment>
<evidence type="ECO:0008006" key="3">
    <source>
        <dbReference type="Google" id="ProtNLM"/>
    </source>
</evidence>
<keyword evidence="2" id="KW-1185">Reference proteome</keyword>
<reference evidence="1" key="1">
    <citation type="submission" date="2020-03" db="EMBL/GenBank/DDBJ databases">
        <authorList>
            <person name="Guo F."/>
        </authorList>
    </citation>
    <scope>NUCLEOTIDE SEQUENCE</scope>
    <source>
        <strain evidence="1">JCM 30134</strain>
    </source>
</reference>
<dbReference type="AlphaFoldDB" id="A0A9E5JVD4"/>
<gene>
    <name evidence="1" type="ORF">G8770_06865</name>
</gene>